<dbReference type="PRINTS" id="PR00446">
    <property type="entry name" value="HYDRGNUPTAKE"/>
</dbReference>
<evidence type="ECO:0000313" key="6">
    <source>
        <dbReference type="Proteomes" id="UP001319827"/>
    </source>
</evidence>
<keyword evidence="3" id="KW-0064">Aspartyl protease</keyword>
<sequence length="154" mass="15646">MPETTRLIGVGNPLMGDDGIGIAAAERLAAMVLPEGVEVIDGGTGGLTLLTLMDGADRVVLVDAVEMGKVPGSLVRFTPEEVVAADAGGGGLSLHETGLAQVLALGRELGCLPEKIVIFGVQPESVSRQLGLSPPVAAALEPLLAQLLRELGGY</sequence>
<dbReference type="NCBIfam" id="TIGR00072">
    <property type="entry name" value="hydrog_prot"/>
    <property type="match status" value="1"/>
</dbReference>
<gene>
    <name evidence="5" type="ORF">DESUT3_36360</name>
</gene>
<evidence type="ECO:0000256" key="4">
    <source>
        <dbReference type="ARBA" id="ARBA00022801"/>
    </source>
</evidence>
<dbReference type="SUPFAM" id="SSF53163">
    <property type="entry name" value="HybD-like"/>
    <property type="match status" value="1"/>
</dbReference>
<reference evidence="5 6" key="1">
    <citation type="journal article" date="2016" name="C (Basel)">
        <title>Selective Growth of and Electricity Production by Marine Exoelectrogenic Bacteria in Self-Aggregated Hydrogel of Microbially Reduced Graphene Oxide.</title>
        <authorList>
            <person name="Yoshida N."/>
            <person name="Goto Y."/>
            <person name="Miyata Y."/>
        </authorList>
    </citation>
    <scope>NUCLEOTIDE SEQUENCE [LARGE SCALE GENOMIC DNA]</scope>
    <source>
        <strain evidence="5 6">NIT-T3</strain>
    </source>
</reference>
<dbReference type="InterPro" id="IPR023430">
    <property type="entry name" value="Pept_HybD-like_dom_sf"/>
</dbReference>
<keyword evidence="6" id="KW-1185">Reference proteome</keyword>
<organism evidence="5 6">
    <name type="scientific">Desulfuromonas versatilis</name>
    <dbReference type="NCBI Taxonomy" id="2802975"/>
    <lineage>
        <taxon>Bacteria</taxon>
        <taxon>Pseudomonadati</taxon>
        <taxon>Thermodesulfobacteriota</taxon>
        <taxon>Desulfuromonadia</taxon>
        <taxon>Desulfuromonadales</taxon>
        <taxon>Desulfuromonadaceae</taxon>
        <taxon>Desulfuromonas</taxon>
    </lineage>
</organism>
<dbReference type="PANTHER" id="PTHR30302">
    <property type="entry name" value="HYDROGENASE 1 MATURATION PROTEASE"/>
    <property type="match status" value="1"/>
</dbReference>
<dbReference type="PANTHER" id="PTHR30302:SF1">
    <property type="entry name" value="HYDROGENASE 2 MATURATION PROTEASE"/>
    <property type="match status" value="1"/>
</dbReference>
<dbReference type="CDD" id="cd00518">
    <property type="entry name" value="H2MP"/>
    <property type="match status" value="1"/>
</dbReference>
<evidence type="ECO:0000256" key="1">
    <source>
        <dbReference type="ARBA" id="ARBA00006814"/>
    </source>
</evidence>
<evidence type="ECO:0000256" key="2">
    <source>
        <dbReference type="ARBA" id="ARBA00022670"/>
    </source>
</evidence>
<dbReference type="Proteomes" id="UP001319827">
    <property type="component" value="Chromosome"/>
</dbReference>
<dbReference type="EMBL" id="AP024355">
    <property type="protein sequence ID" value="BCR06567.1"/>
    <property type="molecule type" value="Genomic_DNA"/>
</dbReference>
<reference evidence="5 6" key="2">
    <citation type="journal article" date="2021" name="Int. J. Syst. Evol. Microbiol.">
        <title>Isolation and Polyphasic Characterization of Desulfuromonas versatilis sp. Nov., an Electrogenic Bacteria Capable of Versatile Metabolism Isolated from a Graphene Oxide-Reducing Enrichment Culture.</title>
        <authorList>
            <person name="Xie L."/>
            <person name="Yoshida N."/>
            <person name="Ishii S."/>
            <person name="Meng L."/>
        </authorList>
    </citation>
    <scope>NUCLEOTIDE SEQUENCE [LARGE SCALE GENOMIC DNA]</scope>
    <source>
        <strain evidence="5 6">NIT-T3</strain>
    </source>
</reference>
<evidence type="ECO:0000256" key="3">
    <source>
        <dbReference type="ARBA" id="ARBA00022750"/>
    </source>
</evidence>
<dbReference type="Gene3D" id="3.40.50.1450">
    <property type="entry name" value="HybD-like"/>
    <property type="match status" value="1"/>
</dbReference>
<dbReference type="InterPro" id="IPR000671">
    <property type="entry name" value="Peptidase_A31"/>
</dbReference>
<protein>
    <recommendedName>
        <fullName evidence="7">Hydrogenase maturation protease</fullName>
    </recommendedName>
</protein>
<evidence type="ECO:0000313" key="5">
    <source>
        <dbReference type="EMBL" id="BCR06567.1"/>
    </source>
</evidence>
<proteinExistence type="inferred from homology"/>
<keyword evidence="4" id="KW-0378">Hydrolase</keyword>
<dbReference type="RefSeq" id="WP_221249948.1">
    <property type="nucleotide sequence ID" value="NZ_AP024355.1"/>
</dbReference>
<name>A0ABM8I1J6_9BACT</name>
<accession>A0ABM8I1J6</accession>
<keyword evidence="2" id="KW-0645">Protease</keyword>
<dbReference type="Pfam" id="PF01750">
    <property type="entry name" value="HycI"/>
    <property type="match status" value="1"/>
</dbReference>
<evidence type="ECO:0008006" key="7">
    <source>
        <dbReference type="Google" id="ProtNLM"/>
    </source>
</evidence>
<comment type="similarity">
    <text evidence="1">Belongs to the peptidase A31 family.</text>
</comment>